<organism evidence="1 2">
    <name type="scientific">Plantactinospora siamensis</name>
    <dbReference type="NCBI Taxonomy" id="555372"/>
    <lineage>
        <taxon>Bacteria</taxon>
        <taxon>Bacillati</taxon>
        <taxon>Actinomycetota</taxon>
        <taxon>Actinomycetes</taxon>
        <taxon>Micromonosporales</taxon>
        <taxon>Micromonosporaceae</taxon>
        <taxon>Plantactinospora</taxon>
    </lineage>
</organism>
<sequence length="117" mass="13112">MIPEHWLPHRRQLDDELLGYLVPVDDGAFEPVTVFGYRLGAAGDRADAEAVLDSVGLSYLADRWVLRLPDRAEPISVQLVEASPERLVVQNVDYGYEGNYGARFELDVPETGRLDRA</sequence>
<keyword evidence="2" id="KW-1185">Reference proteome</keyword>
<dbReference type="EMBL" id="JBHLUE010000004">
    <property type="protein sequence ID" value="MFC0563593.1"/>
    <property type="molecule type" value="Genomic_DNA"/>
</dbReference>
<accession>A0ABV6NS52</accession>
<reference evidence="1 2" key="1">
    <citation type="submission" date="2024-09" db="EMBL/GenBank/DDBJ databases">
        <authorList>
            <person name="Sun Q."/>
            <person name="Mori K."/>
        </authorList>
    </citation>
    <scope>NUCLEOTIDE SEQUENCE [LARGE SCALE GENOMIC DNA]</scope>
    <source>
        <strain evidence="1 2">TBRC 2205</strain>
    </source>
</reference>
<name>A0ABV6NS52_9ACTN</name>
<gene>
    <name evidence="1" type="ORF">ACFFHU_05345</name>
</gene>
<comment type="caution">
    <text evidence="1">The sequence shown here is derived from an EMBL/GenBank/DDBJ whole genome shotgun (WGS) entry which is preliminary data.</text>
</comment>
<dbReference type="Proteomes" id="UP001589894">
    <property type="component" value="Unassembled WGS sequence"/>
</dbReference>
<evidence type="ECO:0000313" key="1">
    <source>
        <dbReference type="EMBL" id="MFC0563593.1"/>
    </source>
</evidence>
<proteinExistence type="predicted"/>
<protein>
    <submittedName>
        <fullName evidence="1">Uncharacterized protein</fullName>
    </submittedName>
</protein>
<evidence type="ECO:0000313" key="2">
    <source>
        <dbReference type="Proteomes" id="UP001589894"/>
    </source>
</evidence>
<dbReference type="RefSeq" id="WP_377336317.1">
    <property type="nucleotide sequence ID" value="NZ_JBHLUE010000004.1"/>
</dbReference>